<sequence length="66" mass="6901">MIKPADARTPVLQADGGIADVMKIDGESSHSADAIQLADVSEAELGPLTGFLDRATRFRGMADGRS</sequence>
<gene>
    <name evidence="1" type="ORF">GCM10011585_03450</name>
</gene>
<dbReference type="Proteomes" id="UP000647241">
    <property type="component" value="Unassembled WGS sequence"/>
</dbReference>
<reference evidence="1" key="1">
    <citation type="journal article" date="2014" name="Int. J. Syst. Evol. Microbiol.">
        <title>Complete genome sequence of Corynebacterium casei LMG S-19264T (=DSM 44701T), isolated from a smear-ripened cheese.</title>
        <authorList>
            <consortium name="US DOE Joint Genome Institute (JGI-PGF)"/>
            <person name="Walter F."/>
            <person name="Albersmeier A."/>
            <person name="Kalinowski J."/>
            <person name="Ruckert C."/>
        </authorList>
    </citation>
    <scope>NUCLEOTIDE SEQUENCE</scope>
    <source>
        <strain evidence="1">CGMCC 1.12997</strain>
    </source>
</reference>
<evidence type="ECO:0000313" key="2">
    <source>
        <dbReference type="Proteomes" id="UP000647241"/>
    </source>
</evidence>
<accession>A0A917H1P1</accession>
<proteinExistence type="predicted"/>
<name>A0A917H1P1_9BACT</name>
<keyword evidence="2" id="KW-1185">Reference proteome</keyword>
<protein>
    <submittedName>
        <fullName evidence="1">Uncharacterized protein</fullName>
    </submittedName>
</protein>
<organism evidence="1 2">
    <name type="scientific">Edaphobacter dinghuensis</name>
    <dbReference type="NCBI Taxonomy" id="1560005"/>
    <lineage>
        <taxon>Bacteria</taxon>
        <taxon>Pseudomonadati</taxon>
        <taxon>Acidobacteriota</taxon>
        <taxon>Terriglobia</taxon>
        <taxon>Terriglobales</taxon>
        <taxon>Acidobacteriaceae</taxon>
        <taxon>Edaphobacter</taxon>
    </lineage>
</organism>
<evidence type="ECO:0000313" key="1">
    <source>
        <dbReference type="EMBL" id="GGG65125.1"/>
    </source>
</evidence>
<dbReference type="EMBL" id="BMGT01000001">
    <property type="protein sequence ID" value="GGG65125.1"/>
    <property type="molecule type" value="Genomic_DNA"/>
</dbReference>
<reference evidence="1" key="2">
    <citation type="submission" date="2020-09" db="EMBL/GenBank/DDBJ databases">
        <authorList>
            <person name="Sun Q."/>
            <person name="Zhou Y."/>
        </authorList>
    </citation>
    <scope>NUCLEOTIDE SEQUENCE</scope>
    <source>
        <strain evidence="1">CGMCC 1.12997</strain>
    </source>
</reference>
<comment type="caution">
    <text evidence="1">The sequence shown here is derived from an EMBL/GenBank/DDBJ whole genome shotgun (WGS) entry which is preliminary data.</text>
</comment>
<dbReference type="AlphaFoldDB" id="A0A917H1P1"/>